<feature type="compositionally biased region" description="Acidic residues" evidence="2">
    <location>
        <begin position="382"/>
        <end position="392"/>
    </location>
</feature>
<feature type="region of interest" description="Disordered" evidence="2">
    <location>
        <begin position="315"/>
        <end position="544"/>
    </location>
</feature>
<feature type="compositionally biased region" description="Low complexity" evidence="2">
    <location>
        <begin position="443"/>
        <end position="465"/>
    </location>
</feature>
<feature type="compositionally biased region" description="Polar residues" evidence="2">
    <location>
        <begin position="2192"/>
        <end position="2202"/>
    </location>
</feature>
<feature type="region of interest" description="Disordered" evidence="2">
    <location>
        <begin position="2099"/>
        <end position="2252"/>
    </location>
</feature>
<evidence type="ECO:0000256" key="1">
    <source>
        <dbReference type="SAM" id="Coils"/>
    </source>
</evidence>
<gene>
    <name evidence="3" type="ORF">TRAPUB_7390</name>
</gene>
<feature type="compositionally biased region" description="Basic and acidic residues" evidence="2">
    <location>
        <begin position="2235"/>
        <end position="2252"/>
    </location>
</feature>
<sequence>MSHSAASKAPNGQWTSAGAAAPQEGPASAGSTASAGLHAGGSTADDVGIRGGPVPSQGAREASANDHGAEDVSDGADTEVQEVPSPPTGGNHEGQPDARDDIDDDITTRTAALRIADVFSTYTYDEAVVQTAREVFMGFAFTSLSGDGPVRLYFNSVQMRGVLQESKIRNLVRSFHALGVRNWVNPVPMIVQPEYVNLDTVTRERVDNSEGPTLEWLPDAHRQWIECLNGHHRRAALRLHMQHIEPGQNGEQVRLENVHDGIEQIDALSADQMMWLVKLYNAEIIGSNQAVKSFLCTAAETTRFHEGRRSMYIKRAKASKAPPQEGPAPGGGAESAGPSAASKDARDAGASSSGVQDVPNEGEAPPALGTSDGTNNATDAVLAEEQEQEPEQAQDAPAPATHGARKSVAGPSGIQDVDEDGDDEDEIQEIPPPVKKSAKKSAKAQQSSEGTRAPAGGRSGSASRSLKTTVEEIPDEDSDAPRFDESEMDVDEEPEQTSAKGKGKGKGKAKAKAKDASEKPKRTRKKKESGESPAKPLKPSDVKVNLKGTNESEAKIKANIEANSQKAKKAFLGFAFMSFADDQPVRFNFREVNKRGIVIAKVRKLMSSFRDMSIRNWLDPMAIVCPAKYVNREKLTKEFIDTNEGPRLEWTAEAQGQWIQCLGGQHRREAMRLRALGLDADANMTEKRLKKLINAKRDEQEKQEGVEELKNKLENINAVGADAMVWLVRVYDQDIIGDDQAVKIYLSTNDETARYAVTGEEKLQWQHYDILMALREYERKTSVPMAIGSANWASLIVKPNMSEQASKKGISSLFTSARTWEFLSDILRLSFVGDGNTIHVNDLRTRCLRPKNGINKIEVKRQHTTVGGMWESVFKMLAEDMLFVAQSCQWQIFEGKDAQRAKPKEAQVKPNDAHMETIRGFLSMWNKGEPERADYWTGLSMLKGAQAAVMKKATCEEQEIWHPALMLKIDKLYVDVLQPVKKEFGLESSPAWTKAMARYWKGMESLCVKWWSSPPHGPSTNKTLRAQKYALAKLRWIKSLRDRKQALNLPWPTRSALEDMYEALFEIGHAVAYISRVMDPMADRSMYMSCPDVWDHTSNMHEYIKDPELMAGSSEFPRKLWQWIFDHRIELLQVDTLIAQKTTLEEVRFYNFNLNRWALAGQNVINNEMSTFGTATEQWIGVLGSEGWTRTDTDAVSEITATLVSHVARPPQIDKLASRRVNRPARIPTSALPKAAVTKYECLRFLSLNALEWRYFDSNNRRKMLAGIALFIYVAHKLYVQQSQLVLHTDVGLKLRNDFVKFLSDNWKVPQSSVEPSVVLEKKRSQWDDPIVTRILTDAPPPTRTREEALVAYDKAIAETRWEKYALDVKRIVTVCKASSFARNIPGDTETVNEDVAAAIDGLIDAAIRNANRLEFRHQHASAAYVQPTDTLRLISHPAVPAAPDPNCYESVGDFQLGQPEWHADFITKRQAYHTMLLKKKETDPSLVVPAISSLLPQDIALVELPKSSKQVEDDGEGADSSEALALQAKREVNNAFFKKFATTDAQDEEDYVPRLSKVVGALAPGASDSDSDSDSDFDAARAAPPVTRRKSAAKARFTTSEPDTDKAGSGSEDSNSDDSNSDDSDNDSDDDDDDDDSDASSNADVDADATAPEGPADTDINTDVNADKTDLDADGEDEDEDEDEDANADDGSRKPTRATGTPWHMPIPEKFTGTHIEYLTVGALSFAALDRAAADGVDLPQDSQDPVSVWADLDQRSASDLYESLKELSTSTPNAQHYALAWISYPRVEDTVKAVLQVTPAGLHPDRYSAFHDSLDHYLERPPSHCAGQGPKVIAGRLLLAAIEDPSILSPKPASGLAHMTPPKKLQRSHLEFLTLGAISMSVNGIAGNSFVDIADPSIDVEAGWRGTLDQDEDLLLETLNDVVQDDPRAREYALAMMSYPCVPDTEEAVLALPPAGLASQYHQRYSEALLMELEYFRKHPECGHRPKLIAARLLLAAIQDPEHYLKEHPVWSTSYATRRPGHRVLGSPAPPPSPRQSFSEGVHAAPEHAEMDVESSQVDVESSQVDVESSQVDVDASQVDVDMIPTQIDLSQDVEMVPTQVASPPPRVLVPDSQPSRDNSPAPSPTQPLSSFPDPLSTPTPAQRRAKRTNPDADSRRRGTRAQTAAHGKRVASIPPESPPPTKRPRTASVEPQASSSSNPGRALAKRVGAALAKGKGKAASLSPMAEEEEEDQQTKEKEKLLQELRDKGV</sequence>
<feature type="compositionally biased region" description="Acidic residues" evidence="2">
    <location>
        <begin position="486"/>
        <end position="495"/>
    </location>
</feature>
<reference evidence="3 4" key="1">
    <citation type="submission" date="2016-10" db="EMBL/GenBank/DDBJ databases">
        <title>Genome sequence of the basidiomycete white-rot fungus Trametes pubescens.</title>
        <authorList>
            <person name="Makela M.R."/>
            <person name="Granchi Z."/>
            <person name="Peng M."/>
            <person name="De Vries R.P."/>
            <person name="Grigoriev I."/>
            <person name="Riley R."/>
            <person name="Hilden K."/>
        </authorList>
    </citation>
    <scope>NUCLEOTIDE SEQUENCE [LARGE SCALE GENOMIC DNA]</scope>
    <source>
        <strain evidence="3 4">FBCC735</strain>
    </source>
</reference>
<feature type="region of interest" description="Disordered" evidence="2">
    <location>
        <begin position="2023"/>
        <end position="2076"/>
    </location>
</feature>
<dbReference type="EMBL" id="MNAD01001698">
    <property type="protein sequence ID" value="OJT02147.1"/>
    <property type="molecule type" value="Genomic_DNA"/>
</dbReference>
<feature type="compositionally biased region" description="Polar residues" evidence="2">
    <location>
        <begin position="1"/>
        <end position="16"/>
    </location>
</feature>
<feature type="region of interest" description="Disordered" evidence="2">
    <location>
        <begin position="1"/>
        <end position="102"/>
    </location>
</feature>
<keyword evidence="1" id="KW-0175">Coiled coil</keyword>
<protein>
    <submittedName>
        <fullName evidence="3">Uncharacterized protein</fullName>
    </submittedName>
</protein>
<feature type="coiled-coil region" evidence="1">
    <location>
        <begin position="682"/>
        <end position="719"/>
    </location>
</feature>
<evidence type="ECO:0000256" key="2">
    <source>
        <dbReference type="SAM" id="MobiDB-lite"/>
    </source>
</evidence>
<name>A0A1M2V3M7_TRAPU</name>
<feature type="compositionally biased region" description="Low complexity" evidence="2">
    <location>
        <begin position="2203"/>
        <end position="2222"/>
    </location>
</feature>
<proteinExistence type="predicted"/>
<evidence type="ECO:0000313" key="3">
    <source>
        <dbReference type="EMBL" id="OJT02147.1"/>
    </source>
</evidence>
<feature type="region of interest" description="Disordered" evidence="2">
    <location>
        <begin position="1564"/>
        <end position="1709"/>
    </location>
</feature>
<feature type="compositionally biased region" description="Acidic residues" evidence="2">
    <location>
        <begin position="1615"/>
        <end position="1639"/>
    </location>
</feature>
<feature type="compositionally biased region" description="Low complexity" evidence="2">
    <location>
        <begin position="27"/>
        <end position="44"/>
    </location>
</feature>
<accession>A0A1M2V3M7</accession>
<keyword evidence="4" id="KW-1185">Reference proteome</keyword>
<dbReference type="OrthoDB" id="2757153at2759"/>
<feature type="compositionally biased region" description="Basic residues" evidence="2">
    <location>
        <begin position="501"/>
        <end position="511"/>
    </location>
</feature>
<dbReference type="Proteomes" id="UP000184267">
    <property type="component" value="Unassembled WGS sequence"/>
</dbReference>
<feature type="compositionally biased region" description="Low complexity" evidence="2">
    <location>
        <begin position="2056"/>
        <end position="2076"/>
    </location>
</feature>
<feature type="compositionally biased region" description="Acidic residues" evidence="2">
    <location>
        <begin position="416"/>
        <end position="428"/>
    </location>
</feature>
<feature type="compositionally biased region" description="Acidic residues" evidence="2">
    <location>
        <begin position="1673"/>
        <end position="1689"/>
    </location>
</feature>
<comment type="caution">
    <text evidence="3">The sequence shown here is derived from an EMBL/GenBank/DDBJ whole genome shotgun (WGS) entry which is preliminary data.</text>
</comment>
<organism evidence="3 4">
    <name type="scientific">Trametes pubescens</name>
    <name type="common">White-rot fungus</name>
    <dbReference type="NCBI Taxonomy" id="154538"/>
    <lineage>
        <taxon>Eukaryota</taxon>
        <taxon>Fungi</taxon>
        <taxon>Dikarya</taxon>
        <taxon>Basidiomycota</taxon>
        <taxon>Agaricomycotina</taxon>
        <taxon>Agaricomycetes</taxon>
        <taxon>Polyporales</taxon>
        <taxon>Polyporaceae</taxon>
        <taxon>Trametes</taxon>
    </lineage>
</organism>
<evidence type="ECO:0000313" key="4">
    <source>
        <dbReference type="Proteomes" id="UP000184267"/>
    </source>
</evidence>
<feature type="compositionally biased region" description="Acidic residues" evidence="2">
    <location>
        <begin position="71"/>
        <end position="80"/>
    </location>
</feature>